<dbReference type="PANTHER" id="PTHR47447:SF17">
    <property type="entry name" value="OS12G0638900 PROTEIN"/>
    <property type="match status" value="1"/>
</dbReference>
<feature type="repeat" description="PPR" evidence="5">
    <location>
        <begin position="342"/>
        <end position="376"/>
    </location>
</feature>
<dbReference type="InterPro" id="IPR011990">
    <property type="entry name" value="TPR-like_helical_dom_sf"/>
</dbReference>
<comment type="caution">
    <text evidence="6">The sequence shown here is derived from an EMBL/GenBank/DDBJ whole genome shotgun (WGS) entry which is preliminary data.</text>
</comment>
<dbReference type="Pfam" id="PF13812">
    <property type="entry name" value="PPR_3"/>
    <property type="match status" value="2"/>
</dbReference>
<evidence type="ECO:0008006" key="8">
    <source>
        <dbReference type="Google" id="ProtNLM"/>
    </source>
</evidence>
<comment type="subunit">
    <text evidence="4">Binds to mitochondrial small subunit 15S rRNA.</text>
</comment>
<feature type="repeat" description="PPR" evidence="5">
    <location>
        <begin position="449"/>
        <end position="483"/>
    </location>
</feature>
<comment type="similarity">
    <text evidence="1">Belongs to the CCM1 family.</text>
</comment>
<dbReference type="Pfam" id="PF13041">
    <property type="entry name" value="PPR_2"/>
    <property type="match status" value="2"/>
</dbReference>
<keyword evidence="7" id="KW-1185">Reference proteome</keyword>
<dbReference type="InterPro" id="IPR002885">
    <property type="entry name" value="PPR_rpt"/>
</dbReference>
<proteinExistence type="inferred from homology"/>
<evidence type="ECO:0000256" key="3">
    <source>
        <dbReference type="ARBA" id="ARBA00044493"/>
    </source>
</evidence>
<evidence type="ECO:0000313" key="7">
    <source>
        <dbReference type="Proteomes" id="UP000646827"/>
    </source>
</evidence>
<dbReference type="OrthoDB" id="185373at2759"/>
<reference evidence="6 7" key="1">
    <citation type="submission" date="2020-12" db="EMBL/GenBank/DDBJ databases">
        <title>Metabolic potential, ecology and presence of endohyphal bacteria is reflected in genomic diversity of Mucoromycotina.</title>
        <authorList>
            <person name="Muszewska A."/>
            <person name="Okrasinska A."/>
            <person name="Steczkiewicz K."/>
            <person name="Drgas O."/>
            <person name="Orlowska M."/>
            <person name="Perlinska-Lenart U."/>
            <person name="Aleksandrzak-Piekarczyk T."/>
            <person name="Szatraj K."/>
            <person name="Zielenkiewicz U."/>
            <person name="Pilsyk S."/>
            <person name="Malc E."/>
            <person name="Mieczkowski P."/>
            <person name="Kruszewska J.S."/>
            <person name="Biernat P."/>
            <person name="Pawlowska J."/>
        </authorList>
    </citation>
    <scope>NUCLEOTIDE SEQUENCE [LARGE SCALE GENOMIC DNA]</scope>
    <source>
        <strain evidence="6 7">CBS 142.35</strain>
    </source>
</reference>
<accession>A0A8H7S9Z4</accession>
<evidence type="ECO:0000256" key="5">
    <source>
        <dbReference type="PROSITE-ProRule" id="PRU00708"/>
    </source>
</evidence>
<evidence type="ECO:0000256" key="1">
    <source>
        <dbReference type="ARBA" id="ARBA00006192"/>
    </source>
</evidence>
<keyword evidence="2" id="KW-0677">Repeat</keyword>
<dbReference type="EMBL" id="JAEPRB010000036">
    <property type="protein sequence ID" value="KAG2224820.1"/>
    <property type="molecule type" value="Genomic_DNA"/>
</dbReference>
<comment type="function">
    <text evidence="3">Regulates mitochondrial small subunit maturation by controlling 15S rRNA 5'-end processing. Localizes to the 5' precursor of the 15S rRNA in a position that is subsequently occupied by mS47 in the mature yeast mtSSU. Uses structure and sequence-specific RNA recognition, binding to a single-stranded region of the precursor and specifically recognizing bases -6 to -1. The exchange of Ccm1 for mS47 is coupled to the irreversible removal of precursor rRNA that is accompanied by conformational changes of the mitoribosomal proteins uS5m and mS26. These conformational changes signal completion of 5'-end rRNA processing through protection of the mature 5'-end of the 15S rRNA and stabilization of mS47. The removal of the 5' precursor together with the dissociation of Ccm1 may be catalyzed by the 5'-3' exoribonuclease Pet127. Involved in the specific removal of group I introns in mitochondrial encoded transcripts.</text>
</comment>
<dbReference type="NCBIfam" id="TIGR00756">
    <property type="entry name" value="PPR"/>
    <property type="match status" value="2"/>
</dbReference>
<evidence type="ECO:0000256" key="4">
    <source>
        <dbReference type="ARBA" id="ARBA00044511"/>
    </source>
</evidence>
<dbReference type="PANTHER" id="PTHR47447">
    <property type="entry name" value="OS03G0856100 PROTEIN"/>
    <property type="match status" value="1"/>
</dbReference>
<dbReference type="PROSITE" id="PS51375">
    <property type="entry name" value="PPR"/>
    <property type="match status" value="4"/>
</dbReference>
<dbReference type="Proteomes" id="UP000646827">
    <property type="component" value="Unassembled WGS sequence"/>
</dbReference>
<evidence type="ECO:0000313" key="6">
    <source>
        <dbReference type="EMBL" id="KAG2224820.1"/>
    </source>
</evidence>
<feature type="repeat" description="PPR" evidence="5">
    <location>
        <begin position="377"/>
        <end position="411"/>
    </location>
</feature>
<name>A0A8H7S9Z4_9FUNG</name>
<dbReference type="Gene3D" id="1.25.40.10">
    <property type="entry name" value="Tetratricopeptide repeat domain"/>
    <property type="match status" value="4"/>
</dbReference>
<feature type="repeat" description="PPR" evidence="5">
    <location>
        <begin position="200"/>
        <end position="230"/>
    </location>
</feature>
<dbReference type="AlphaFoldDB" id="A0A8H7S9Z4"/>
<sequence>MLSRTGTKACLSVGRRRIPISLLRHSLSKTRINDKQQTCSLTTVTQQHQRQQQRLQSQYGHYMTRCHFATRKNNNNNNKNNMATLMASYESEEITNMLTAIQQENILQARKSFSLARNNLNDRRFVTRDMIQNLLMLVRKGEKPADLAFVCDLVETMHQDFSIQPKLFEYHALMYAYGVHERPQDAYDVLLNLPKDIRPSTHTYNILLGCYKRINDYKTALQIFDEMQHTKGARHDLVTYNTMLYFVPQDKALELFEQMEREGIQPDGYTYSTILSIATRANNKRIGNSVYEKLYNVPELVTDTVTMNTMVSYKASTANQGLNDVLDLYHNLSSRFPRIKKNIVTYNIMLDACLKHDNPACAYTIFNDMKRAGIAPDVITYGTLIDAEATQLNMEGALGLFDEMTYRSIRPNERVLGSLANLASRETDPKLLTRVCDTVQRYSQEFRLDSKAYNGLLSGLAKHGRSAQAQELYDEVFRHNTREADVATFTNLMLAYVNDDQLDDAMDIYYELREHYQNAEPGQARITLDTQFYTTLISAMTALSTRNNKNKITSTTMTKDESGPAPSYGYMVEDKPDSVENLDGTSQPSLLRALTLFNDMRRLLIRPNAHVYTAMLYACAQYRDAYALEQIHRLIRMDLYFDPDTAVYNALMDAYNRCGDGHVVLQLWDVLMLSSAPKTAIDQVTISVVLDSCGHNGYSYKAHGIWRKVKRAGFDLNTNNYNSYIECLCRQKGRTGWDEARRVVNEEMRPLTSIHDPRPPLEEKTLNTLIGFARKKKFKQEELNELEAWKQQLLSSSPSSS</sequence>
<dbReference type="Pfam" id="PF01535">
    <property type="entry name" value="PPR"/>
    <property type="match status" value="3"/>
</dbReference>
<gene>
    <name evidence="6" type="ORF">INT45_008002</name>
</gene>
<organism evidence="6 7">
    <name type="scientific">Circinella minor</name>
    <dbReference type="NCBI Taxonomy" id="1195481"/>
    <lineage>
        <taxon>Eukaryota</taxon>
        <taxon>Fungi</taxon>
        <taxon>Fungi incertae sedis</taxon>
        <taxon>Mucoromycota</taxon>
        <taxon>Mucoromycotina</taxon>
        <taxon>Mucoromycetes</taxon>
        <taxon>Mucorales</taxon>
        <taxon>Lichtheimiaceae</taxon>
        <taxon>Circinella</taxon>
    </lineage>
</organism>
<evidence type="ECO:0000256" key="2">
    <source>
        <dbReference type="ARBA" id="ARBA00022737"/>
    </source>
</evidence>
<protein>
    <recommendedName>
        <fullName evidence="8">Pentacotripeptide-repeat region of PRORP domain-containing protein</fullName>
    </recommendedName>
</protein>